<protein>
    <recommendedName>
        <fullName evidence="2">Novel STAND NTPase 3 domain-containing protein</fullName>
    </recommendedName>
</protein>
<comment type="caution">
    <text evidence="3">The sequence shown here is derived from an EMBL/GenBank/DDBJ whole genome shotgun (WGS) entry which is preliminary data.</text>
</comment>
<dbReference type="Proteomes" id="UP000683360">
    <property type="component" value="Unassembled WGS sequence"/>
</dbReference>
<proteinExistence type="predicted"/>
<dbReference type="EMBL" id="CAJPWZ010002951">
    <property type="protein sequence ID" value="CAG2248836.1"/>
    <property type="molecule type" value="Genomic_DNA"/>
</dbReference>
<reference evidence="3" key="1">
    <citation type="submission" date="2021-03" db="EMBL/GenBank/DDBJ databases">
        <authorList>
            <person name="Bekaert M."/>
        </authorList>
    </citation>
    <scope>NUCLEOTIDE SEQUENCE</scope>
</reference>
<dbReference type="OrthoDB" id="10686375at2759"/>
<dbReference type="InterPro" id="IPR027417">
    <property type="entry name" value="P-loop_NTPase"/>
</dbReference>
<dbReference type="InterPro" id="IPR049050">
    <property type="entry name" value="nSTAND3"/>
</dbReference>
<keyword evidence="4" id="KW-1185">Reference proteome</keyword>
<dbReference type="Pfam" id="PF20720">
    <property type="entry name" value="nSTAND3"/>
    <property type="match status" value="1"/>
</dbReference>
<sequence>MALSKVSDMPTLTEEETNFLRLANLLICISPKAVRLVFDKYFQPCGLNVVLNQSKGKLEILYQRKFLTSRRWNYFIPQKAIQRIGGTSFKIECDILMSSDLDSSYREVYVSFAQQERRLEKVEEEYDKVDEELQSAREKIFLLEESKDNTKDNLLLEVAAWEQDNTKFYATSAVKAILEKVVQTSFVVITGSGGMGKSATAYHIALLFRNMKGYEIVPINEPSDILKFCKTGRKQMVIIDDLCGKFAIDKRIVSSWLRLKTSIKRLVRLAKDSLRIVATCRLQVSKCDKFLKLKQAFEITECDLLSDELVLDVDEKRKIGLCHLNEECLYSLGEEVISQTDMFPLLCKLSSEKTFNPDFFKKPYDFLETELDGMALENKECFFGLALLVLFNNNLKKELI</sequence>
<organism evidence="3 4">
    <name type="scientific">Mytilus edulis</name>
    <name type="common">Blue mussel</name>
    <dbReference type="NCBI Taxonomy" id="6550"/>
    <lineage>
        <taxon>Eukaryota</taxon>
        <taxon>Metazoa</taxon>
        <taxon>Spiralia</taxon>
        <taxon>Lophotrochozoa</taxon>
        <taxon>Mollusca</taxon>
        <taxon>Bivalvia</taxon>
        <taxon>Autobranchia</taxon>
        <taxon>Pteriomorphia</taxon>
        <taxon>Mytilida</taxon>
        <taxon>Mytiloidea</taxon>
        <taxon>Mytilidae</taxon>
        <taxon>Mytilinae</taxon>
        <taxon>Mytilus</taxon>
    </lineage>
</organism>
<accession>A0A8S3V501</accession>
<dbReference type="SUPFAM" id="SSF52540">
    <property type="entry name" value="P-loop containing nucleoside triphosphate hydrolases"/>
    <property type="match status" value="1"/>
</dbReference>
<dbReference type="AlphaFoldDB" id="A0A8S3V501"/>
<evidence type="ECO:0000256" key="1">
    <source>
        <dbReference type="SAM" id="Coils"/>
    </source>
</evidence>
<evidence type="ECO:0000313" key="3">
    <source>
        <dbReference type="EMBL" id="CAG2248836.1"/>
    </source>
</evidence>
<keyword evidence="1" id="KW-0175">Coiled coil</keyword>
<gene>
    <name evidence="3" type="ORF">MEDL_60615</name>
</gene>
<feature type="domain" description="Novel STAND NTPase 3" evidence="2">
    <location>
        <begin position="168"/>
        <end position="325"/>
    </location>
</feature>
<name>A0A8S3V501_MYTED</name>
<evidence type="ECO:0000313" key="4">
    <source>
        <dbReference type="Proteomes" id="UP000683360"/>
    </source>
</evidence>
<evidence type="ECO:0000259" key="2">
    <source>
        <dbReference type="Pfam" id="PF20720"/>
    </source>
</evidence>
<feature type="coiled-coil region" evidence="1">
    <location>
        <begin position="105"/>
        <end position="153"/>
    </location>
</feature>